<dbReference type="EMBL" id="MK419955">
    <property type="protein sequence ID" value="QEI03496.1"/>
    <property type="molecule type" value="Genomic_DNA"/>
</dbReference>
<evidence type="ECO:0000313" key="2">
    <source>
        <dbReference type="Proteomes" id="UP001223634"/>
    </source>
</evidence>
<keyword evidence="2" id="KW-1185">Reference proteome</keyword>
<protein>
    <submittedName>
        <fullName evidence="1">Uncharacterized protein</fullName>
    </submittedName>
</protein>
<name>A0A6B7KIB1_9ABAC</name>
<accession>A0A6B7KIB1</accession>
<proteinExistence type="predicted"/>
<sequence length="89" mass="10383">MKFFLQNLTNASSSKFVCISRSIINCIFIKVKVCFKIVMQIIIFIHDLCFHRGSWTKAKIMYENYCVNSIFSDDPHMMISRHICAKLIG</sequence>
<reference evidence="1 2" key="1">
    <citation type="submission" date="2019-01" db="EMBL/GenBank/DDBJ databases">
        <title>The Spodoptera cosmioides nucleopolyhedrovirus (SpcoNPV) is a novel virus isolated from the polyphagous black armyworm, Spodoptera cosmioides (Walker) (Lepidoptera: Noctuidae).</title>
        <authorList>
            <person name="Santos E.R."/>
            <person name="Oliveira L.B."/>
            <person name="Silva L.A."/>
            <person name="Sosa-Gomez D.R."/>
            <person name="Ribeiro B.M."/>
            <person name="Ardisson-Araujo D.M.P."/>
        </authorList>
    </citation>
    <scope>NUCLEOTIDE SEQUENCE [LARGE SCALE GENOMIC DNA]</scope>
    <source>
        <strain evidence="1">VPN72</strain>
    </source>
</reference>
<organism evidence="1 2">
    <name type="scientific">Spodoptera cosmioides nucleopolyhedrovirus</name>
    <dbReference type="NCBI Taxonomy" id="2605774"/>
    <lineage>
        <taxon>Viruses</taxon>
        <taxon>Viruses incertae sedis</taxon>
        <taxon>Naldaviricetes</taxon>
        <taxon>Lefavirales</taxon>
        <taxon>Baculoviridae</taxon>
        <taxon>Alphabaculovirus</taxon>
        <taxon>Alphabaculovirus spocosmioidis</taxon>
    </lineage>
</organism>
<evidence type="ECO:0000313" key="1">
    <source>
        <dbReference type="EMBL" id="QEI03496.1"/>
    </source>
</evidence>
<dbReference type="Proteomes" id="UP001223634">
    <property type="component" value="Segment"/>
</dbReference>